<dbReference type="InterPro" id="IPR052346">
    <property type="entry name" value="O-mannosyl-transferase_TMTC"/>
</dbReference>
<evidence type="ECO:0000313" key="6">
    <source>
        <dbReference type="Proteomes" id="UP000054926"/>
    </source>
</evidence>
<keyword evidence="2 3" id="KW-0802">TPR repeat</keyword>
<name>A0A0W0ZL37_9GAMM</name>
<dbReference type="SMART" id="SM00028">
    <property type="entry name" value="TPR"/>
    <property type="match status" value="5"/>
</dbReference>
<keyword evidence="4" id="KW-1133">Transmembrane helix</keyword>
<dbReference type="InterPro" id="IPR011990">
    <property type="entry name" value="TPR-like_helical_dom_sf"/>
</dbReference>
<gene>
    <name evidence="5" type="primary">yrrB</name>
    <name evidence="5" type="ORF">Lste_0632</name>
</gene>
<feature type="transmembrane region" description="Helical" evidence="4">
    <location>
        <begin position="391"/>
        <end position="409"/>
    </location>
</feature>
<dbReference type="STRING" id="947033.Lste_0632"/>
<keyword evidence="6" id="KW-1185">Reference proteome</keyword>
<evidence type="ECO:0000256" key="3">
    <source>
        <dbReference type="PROSITE-ProRule" id="PRU00339"/>
    </source>
</evidence>
<dbReference type="Pfam" id="PF13181">
    <property type="entry name" value="TPR_8"/>
    <property type="match status" value="1"/>
</dbReference>
<feature type="transmembrane region" description="Helical" evidence="4">
    <location>
        <begin position="231"/>
        <end position="246"/>
    </location>
</feature>
<feature type="transmembrane region" description="Helical" evidence="4">
    <location>
        <begin position="267"/>
        <end position="294"/>
    </location>
</feature>
<feature type="transmembrane region" description="Helical" evidence="4">
    <location>
        <begin position="159"/>
        <end position="176"/>
    </location>
</feature>
<dbReference type="InterPro" id="IPR019734">
    <property type="entry name" value="TPR_rpt"/>
</dbReference>
<feature type="transmembrane region" description="Helical" evidence="4">
    <location>
        <begin position="25"/>
        <end position="43"/>
    </location>
</feature>
<dbReference type="EMBL" id="LNYY01000016">
    <property type="protein sequence ID" value="KTD70028.1"/>
    <property type="molecule type" value="Genomic_DNA"/>
</dbReference>
<dbReference type="InterPro" id="IPR013105">
    <property type="entry name" value="TPR_2"/>
</dbReference>
<proteinExistence type="predicted"/>
<dbReference type="Gene3D" id="1.25.40.10">
    <property type="entry name" value="Tetratricopeptide repeat domain"/>
    <property type="match status" value="2"/>
</dbReference>
<keyword evidence="4" id="KW-0472">Membrane</keyword>
<feature type="repeat" description="TPR" evidence="3">
    <location>
        <begin position="470"/>
        <end position="503"/>
    </location>
</feature>
<dbReference type="RefSeq" id="WP_058509642.1">
    <property type="nucleotide sequence ID" value="NZ_LNYY01000016.1"/>
</dbReference>
<feature type="transmembrane region" description="Helical" evidence="4">
    <location>
        <begin position="333"/>
        <end position="355"/>
    </location>
</feature>
<accession>A0A0W0ZL37</accession>
<organism evidence="5 6">
    <name type="scientific">Legionella steelei</name>
    <dbReference type="NCBI Taxonomy" id="947033"/>
    <lineage>
        <taxon>Bacteria</taxon>
        <taxon>Pseudomonadati</taxon>
        <taxon>Pseudomonadota</taxon>
        <taxon>Gammaproteobacteria</taxon>
        <taxon>Legionellales</taxon>
        <taxon>Legionellaceae</taxon>
        <taxon>Legionella</taxon>
    </lineage>
</organism>
<protein>
    <submittedName>
        <fullName evidence="5">TPR repeat-containing protein YrrB</fullName>
    </submittedName>
</protein>
<dbReference type="Proteomes" id="UP000054926">
    <property type="component" value="Unassembled WGS sequence"/>
</dbReference>
<evidence type="ECO:0000313" key="5">
    <source>
        <dbReference type="EMBL" id="KTD70028.1"/>
    </source>
</evidence>
<dbReference type="Pfam" id="PF07719">
    <property type="entry name" value="TPR_2"/>
    <property type="match status" value="1"/>
</dbReference>
<dbReference type="OrthoDB" id="1971692at2"/>
<dbReference type="PROSITE" id="PS50293">
    <property type="entry name" value="TPR_REGION"/>
    <property type="match status" value="1"/>
</dbReference>
<evidence type="ECO:0000256" key="2">
    <source>
        <dbReference type="ARBA" id="ARBA00022803"/>
    </source>
</evidence>
<dbReference type="AlphaFoldDB" id="A0A0W0ZL37"/>
<feature type="transmembrane region" description="Helical" evidence="4">
    <location>
        <begin position="183"/>
        <end position="211"/>
    </location>
</feature>
<dbReference type="PANTHER" id="PTHR44227">
    <property type="match status" value="1"/>
</dbReference>
<feature type="repeat" description="TPR" evidence="3">
    <location>
        <begin position="538"/>
        <end position="571"/>
    </location>
</feature>
<feature type="transmembrane region" description="Helical" evidence="4">
    <location>
        <begin position="300"/>
        <end position="321"/>
    </location>
</feature>
<sequence length="623" mass="72285">MNKKKIQNHLNKPITEHDFLTKKRAYICLIGLFIITVFIYANALENGLLNFDDNEYFTYPEITQLSWHNLKLYFSHYYLIMYQPIPVLSFAINHYFSQLKTIPLHGFNLIFHLLNVFLVYLFIVRLSQKRVIALIVAMLFAIHPMNVEAVTWISARSSSMYTFFYIIAILFYLNYIKLAQKKYLFFVGLAFLLSLFSKAQAVTLPLVLLVIDFYYSRINREMLQGILLEKTPFFILSCIFGIIAISDKNTIDNITNSILISYSYPEIICLICYSLVFYIYKIFVPIHLCAIYVYPPKINGYLPLIYYVSPFILLTLIGLVWQIARVKKYVQFGLLLFLISILINIQIIPSRLFIVTERYGYFPYIGIFFIIGSFYNEIKEEKLHINEHAKRMLYALLLLYSLIFMGLTVQRNTIWKDNISFMTDIIKKNPEVPYLFRAYGARANALINNNQLGEALADYTKAIEINPSEAISYLNRSLLYMKINNYSDAINDLDTAIKLQPNSAVMYVKRGLAKYASQDSNGALHDINQAIKLNQNMAEAYNLRAILRFSFNDYQGSKNDFDLAIKLNPFDSEVYKNRGIMFIKRQNKEAGCQDFNTSSRIGNVSAGKMIEQYCKAKATRLSV</sequence>
<reference evidence="5 6" key="1">
    <citation type="submission" date="2015-11" db="EMBL/GenBank/DDBJ databases">
        <title>Genomic analysis of 38 Legionella species identifies large and diverse effector repertoires.</title>
        <authorList>
            <person name="Burstein D."/>
            <person name="Amaro F."/>
            <person name="Zusman T."/>
            <person name="Lifshitz Z."/>
            <person name="Cohen O."/>
            <person name="Gilbert J.A."/>
            <person name="Pupko T."/>
            <person name="Shuman H.A."/>
            <person name="Segal G."/>
        </authorList>
    </citation>
    <scope>NUCLEOTIDE SEQUENCE [LARGE SCALE GENOMIC DNA]</scope>
    <source>
        <strain evidence="5 6">IMVS3376</strain>
    </source>
</reference>
<evidence type="ECO:0000256" key="4">
    <source>
        <dbReference type="SAM" id="Phobius"/>
    </source>
</evidence>
<feature type="transmembrane region" description="Helical" evidence="4">
    <location>
        <begin position="131"/>
        <end position="153"/>
    </location>
</feature>
<feature type="repeat" description="TPR" evidence="3">
    <location>
        <begin position="436"/>
        <end position="469"/>
    </location>
</feature>
<dbReference type="PANTHER" id="PTHR44227:SF3">
    <property type="entry name" value="PROTEIN O-MANNOSYL-TRANSFERASE TMTC4"/>
    <property type="match status" value="1"/>
</dbReference>
<feature type="transmembrane region" description="Helical" evidence="4">
    <location>
        <begin position="104"/>
        <end position="124"/>
    </location>
</feature>
<dbReference type="PATRIC" id="fig|947033.5.peg.674"/>
<comment type="caution">
    <text evidence="5">The sequence shown here is derived from an EMBL/GenBank/DDBJ whole genome shotgun (WGS) entry which is preliminary data.</text>
</comment>
<dbReference type="PROSITE" id="PS50005">
    <property type="entry name" value="TPR"/>
    <property type="match status" value="3"/>
</dbReference>
<keyword evidence="4" id="KW-0812">Transmembrane</keyword>
<dbReference type="SUPFAM" id="SSF48452">
    <property type="entry name" value="TPR-like"/>
    <property type="match status" value="1"/>
</dbReference>
<evidence type="ECO:0000256" key="1">
    <source>
        <dbReference type="ARBA" id="ARBA00022737"/>
    </source>
</evidence>
<keyword evidence="1" id="KW-0677">Repeat</keyword>
<feature type="transmembrane region" description="Helical" evidence="4">
    <location>
        <begin position="361"/>
        <end position="379"/>
    </location>
</feature>